<name>A0A0K1PX70_9BACT</name>
<keyword evidence="1 2" id="KW-0597">Phosphoprotein</keyword>
<feature type="domain" description="Response regulatory" evidence="3">
    <location>
        <begin position="18"/>
        <end position="140"/>
    </location>
</feature>
<sequence length="152" mass="16270">MLPWEAMASVDSRPLRPALLVVDDDSAVVRFIERALRSDYEVTSCSDAKGAMLAVSQARRPFDVVLCDVNLPGTNGLELVKRLRSTVPSLAHNAVLMTGGGVGLDDAVDDAIARAGGDALRRLDKPFTLDDLRAAVRPRPLSRISNDDAAST</sequence>
<dbReference type="SUPFAM" id="SSF52172">
    <property type="entry name" value="CheY-like"/>
    <property type="match status" value="1"/>
</dbReference>
<dbReference type="Gene3D" id="3.40.50.2300">
    <property type="match status" value="1"/>
</dbReference>
<dbReference type="AlphaFoldDB" id="A0A0K1PX70"/>
<accession>A0A0K1PX70</accession>
<organism evidence="4 5">
    <name type="scientific">Labilithrix luteola</name>
    <dbReference type="NCBI Taxonomy" id="1391654"/>
    <lineage>
        <taxon>Bacteria</taxon>
        <taxon>Pseudomonadati</taxon>
        <taxon>Myxococcota</taxon>
        <taxon>Polyangia</taxon>
        <taxon>Polyangiales</taxon>
        <taxon>Labilitrichaceae</taxon>
        <taxon>Labilithrix</taxon>
    </lineage>
</organism>
<evidence type="ECO:0000256" key="2">
    <source>
        <dbReference type="PROSITE-ProRule" id="PRU00169"/>
    </source>
</evidence>
<dbReference type="SMART" id="SM00448">
    <property type="entry name" value="REC"/>
    <property type="match status" value="1"/>
</dbReference>
<evidence type="ECO:0000256" key="1">
    <source>
        <dbReference type="ARBA" id="ARBA00022553"/>
    </source>
</evidence>
<evidence type="ECO:0000313" key="5">
    <source>
        <dbReference type="Proteomes" id="UP000064967"/>
    </source>
</evidence>
<gene>
    <name evidence="4" type="ORF">AKJ09_04781</name>
</gene>
<dbReference type="GO" id="GO:0000160">
    <property type="term" value="P:phosphorelay signal transduction system"/>
    <property type="evidence" value="ECO:0007669"/>
    <property type="project" value="InterPro"/>
</dbReference>
<protein>
    <submittedName>
        <fullName evidence="4">Nitrogen regulation protein NtrC</fullName>
    </submittedName>
</protein>
<dbReference type="PROSITE" id="PS50110">
    <property type="entry name" value="RESPONSE_REGULATORY"/>
    <property type="match status" value="1"/>
</dbReference>
<dbReference type="InterPro" id="IPR050595">
    <property type="entry name" value="Bact_response_regulator"/>
</dbReference>
<dbReference type="InterPro" id="IPR011006">
    <property type="entry name" value="CheY-like_superfamily"/>
</dbReference>
<keyword evidence="5" id="KW-1185">Reference proteome</keyword>
<dbReference type="PANTHER" id="PTHR44591">
    <property type="entry name" value="STRESS RESPONSE REGULATOR PROTEIN 1"/>
    <property type="match status" value="1"/>
</dbReference>
<dbReference type="Pfam" id="PF00072">
    <property type="entry name" value="Response_reg"/>
    <property type="match status" value="1"/>
</dbReference>
<dbReference type="EMBL" id="CP012333">
    <property type="protein sequence ID" value="AKU98117.1"/>
    <property type="molecule type" value="Genomic_DNA"/>
</dbReference>
<reference evidence="4 5" key="1">
    <citation type="submission" date="2015-08" db="EMBL/GenBank/DDBJ databases">
        <authorList>
            <person name="Babu N.S."/>
            <person name="Beckwith C.J."/>
            <person name="Beseler K.G."/>
            <person name="Brison A."/>
            <person name="Carone J.V."/>
            <person name="Caskin T.P."/>
            <person name="Diamond M."/>
            <person name="Durham M.E."/>
            <person name="Foxe J.M."/>
            <person name="Go M."/>
            <person name="Henderson B.A."/>
            <person name="Jones I.B."/>
            <person name="McGettigan J.A."/>
            <person name="Micheletti S.J."/>
            <person name="Nasrallah M.E."/>
            <person name="Ortiz D."/>
            <person name="Piller C.R."/>
            <person name="Privatt S.R."/>
            <person name="Schneider S.L."/>
            <person name="Sharp S."/>
            <person name="Smith T.C."/>
            <person name="Stanton J.D."/>
            <person name="Ullery H.E."/>
            <person name="Wilson R.J."/>
            <person name="Serrano M.G."/>
            <person name="Buck G."/>
            <person name="Lee V."/>
            <person name="Wang Y."/>
            <person name="Carvalho R."/>
            <person name="Voegtly L."/>
            <person name="Shi R."/>
            <person name="Duckworth R."/>
            <person name="Johnson A."/>
            <person name="Loviza R."/>
            <person name="Walstead R."/>
            <person name="Shah Z."/>
            <person name="Kiflezghi M."/>
            <person name="Wade K."/>
            <person name="Ball S.L."/>
            <person name="Bradley K.W."/>
            <person name="Asai D.J."/>
            <person name="Bowman C.A."/>
            <person name="Russell D.A."/>
            <person name="Pope W.H."/>
            <person name="Jacobs-Sera D."/>
            <person name="Hendrix R.W."/>
            <person name="Hatfull G.F."/>
        </authorList>
    </citation>
    <scope>NUCLEOTIDE SEQUENCE [LARGE SCALE GENOMIC DNA]</scope>
    <source>
        <strain evidence="4 5">DSM 27648</strain>
    </source>
</reference>
<dbReference type="Proteomes" id="UP000064967">
    <property type="component" value="Chromosome"/>
</dbReference>
<dbReference type="InterPro" id="IPR001789">
    <property type="entry name" value="Sig_transdc_resp-reg_receiver"/>
</dbReference>
<dbReference type="STRING" id="1391654.AKJ09_04781"/>
<evidence type="ECO:0000313" key="4">
    <source>
        <dbReference type="EMBL" id="AKU98117.1"/>
    </source>
</evidence>
<dbReference type="PANTHER" id="PTHR44591:SF21">
    <property type="entry name" value="TWO-COMPONENT RESPONSE REGULATOR"/>
    <property type="match status" value="1"/>
</dbReference>
<dbReference type="KEGG" id="llu:AKJ09_04781"/>
<evidence type="ECO:0000259" key="3">
    <source>
        <dbReference type="PROSITE" id="PS50110"/>
    </source>
</evidence>
<dbReference type="OrthoDB" id="9786548at2"/>
<feature type="modified residue" description="4-aspartylphosphate" evidence="2">
    <location>
        <position position="68"/>
    </location>
</feature>
<proteinExistence type="predicted"/>